<keyword evidence="3" id="KW-0285">Flavoprotein</keyword>
<dbReference type="RefSeq" id="WP_236134619.1">
    <property type="nucleotide sequence ID" value="NZ_JAKGTH010000010.1"/>
</dbReference>
<evidence type="ECO:0000259" key="6">
    <source>
        <dbReference type="SMART" id="SM00900"/>
    </source>
</evidence>
<dbReference type="PANTHER" id="PTHR36118:SF1">
    <property type="entry name" value="ION-TRANSLOCATING OXIDOREDUCTASE COMPLEX SUBUNIT G"/>
    <property type="match status" value="1"/>
</dbReference>
<dbReference type="Proteomes" id="UP001179363">
    <property type="component" value="Unassembled WGS sequence"/>
</dbReference>
<keyword evidence="4" id="KW-0288">FMN</keyword>
<sequence>MKLKGIFIIVLTSFFLMAFAFPKNLEKRIDKEVKSTFEVSGYTFSEVKVDKATMLKLPAKISKDNFSKISAKGKVLGYVYVDKAPSKTAQFDYLVIFDNNLKIAKTKVLIYREEYGGEIGSKRWLKQFIGKSSKDNLNDIAAISGATISVRSMITAVNDILDTVGLLQQKNYFNEI</sequence>
<dbReference type="InterPro" id="IPR007329">
    <property type="entry name" value="FMN-bd"/>
</dbReference>
<dbReference type="PANTHER" id="PTHR36118">
    <property type="entry name" value="ION-TRANSLOCATING OXIDOREDUCTASE COMPLEX SUBUNIT G"/>
    <property type="match status" value="1"/>
</dbReference>
<feature type="domain" description="FMN-binding" evidence="6">
    <location>
        <begin position="86"/>
        <end position="164"/>
    </location>
</feature>
<keyword evidence="5" id="KW-0249">Electron transport</keyword>
<keyword evidence="1" id="KW-0813">Transport</keyword>
<evidence type="ECO:0000313" key="8">
    <source>
        <dbReference type="Proteomes" id="UP001179363"/>
    </source>
</evidence>
<keyword evidence="2" id="KW-0597">Phosphoprotein</keyword>
<evidence type="ECO:0000256" key="4">
    <source>
        <dbReference type="ARBA" id="ARBA00022643"/>
    </source>
</evidence>
<evidence type="ECO:0000256" key="3">
    <source>
        <dbReference type="ARBA" id="ARBA00022630"/>
    </source>
</evidence>
<accession>A0ABS9EI43</accession>
<proteinExistence type="predicted"/>
<evidence type="ECO:0000256" key="1">
    <source>
        <dbReference type="ARBA" id="ARBA00022448"/>
    </source>
</evidence>
<reference evidence="7" key="1">
    <citation type="submission" date="2022-01" db="EMBL/GenBank/DDBJ databases">
        <title>Gillisia lutea sp. nov., isolated from marine plastic residues from the Malvarosa beach (Valencia, Spain).</title>
        <authorList>
            <person name="Vidal-Verdu A."/>
            <person name="Molina-Menor E."/>
            <person name="Satari L."/>
            <person name="Pascual J."/>
            <person name="Pereto J."/>
            <person name="Porcar M."/>
        </authorList>
    </citation>
    <scope>NUCLEOTIDE SEQUENCE</scope>
    <source>
        <strain evidence="7">M10.2A</strain>
    </source>
</reference>
<dbReference type="Pfam" id="PF04205">
    <property type="entry name" value="FMN_bind"/>
    <property type="match status" value="1"/>
</dbReference>
<keyword evidence="8" id="KW-1185">Reference proteome</keyword>
<evidence type="ECO:0000256" key="2">
    <source>
        <dbReference type="ARBA" id="ARBA00022553"/>
    </source>
</evidence>
<dbReference type="SMART" id="SM00900">
    <property type="entry name" value="FMN_bind"/>
    <property type="match status" value="1"/>
</dbReference>
<evidence type="ECO:0000256" key="5">
    <source>
        <dbReference type="ARBA" id="ARBA00022982"/>
    </source>
</evidence>
<gene>
    <name evidence="7" type="ORF">L1I30_12435</name>
</gene>
<evidence type="ECO:0000313" key="7">
    <source>
        <dbReference type="EMBL" id="MCF4102478.1"/>
    </source>
</evidence>
<name>A0ABS9EI43_9FLAO</name>
<organism evidence="7 8">
    <name type="scientific">Gillisia lutea</name>
    <dbReference type="NCBI Taxonomy" id="2909668"/>
    <lineage>
        <taxon>Bacteria</taxon>
        <taxon>Pseudomonadati</taxon>
        <taxon>Bacteroidota</taxon>
        <taxon>Flavobacteriia</taxon>
        <taxon>Flavobacteriales</taxon>
        <taxon>Flavobacteriaceae</taxon>
        <taxon>Gillisia</taxon>
    </lineage>
</organism>
<comment type="caution">
    <text evidence="7">The sequence shown here is derived from an EMBL/GenBank/DDBJ whole genome shotgun (WGS) entry which is preliminary data.</text>
</comment>
<dbReference type="InterPro" id="IPR010209">
    <property type="entry name" value="Ion_transpt_RnfG/RsxG"/>
</dbReference>
<dbReference type="EMBL" id="JAKGTH010000010">
    <property type="protein sequence ID" value="MCF4102478.1"/>
    <property type="molecule type" value="Genomic_DNA"/>
</dbReference>
<protein>
    <submittedName>
        <fullName evidence="7">FMN-binding protein</fullName>
    </submittedName>
</protein>